<reference evidence="1 2" key="1">
    <citation type="submission" date="2014-04" db="EMBL/GenBank/DDBJ databases">
        <authorList>
            <consortium name="DOE Joint Genome Institute"/>
            <person name="Kuo A."/>
            <person name="Kohler A."/>
            <person name="Costa M.D."/>
            <person name="Nagy L.G."/>
            <person name="Floudas D."/>
            <person name="Copeland A."/>
            <person name="Barry K.W."/>
            <person name="Cichocki N."/>
            <person name="Veneault-Fourrey C."/>
            <person name="LaButti K."/>
            <person name="Lindquist E.A."/>
            <person name="Lipzen A."/>
            <person name="Lundell T."/>
            <person name="Morin E."/>
            <person name="Murat C."/>
            <person name="Sun H."/>
            <person name="Tunlid A."/>
            <person name="Henrissat B."/>
            <person name="Grigoriev I.V."/>
            <person name="Hibbett D.S."/>
            <person name="Martin F."/>
            <person name="Nordberg H.P."/>
            <person name="Cantor M.N."/>
            <person name="Hua S.X."/>
        </authorList>
    </citation>
    <scope>NUCLEOTIDE SEQUENCE [LARGE SCALE GENOMIC DNA]</scope>
    <source>
        <strain evidence="1 2">441</strain>
    </source>
</reference>
<name>A0A0D0A577_9AGAM</name>
<accession>A0A0D0A577</accession>
<gene>
    <name evidence="1" type="ORF">PISMIDRAFT_484033</name>
</gene>
<proteinExistence type="predicted"/>
<evidence type="ECO:0000313" key="2">
    <source>
        <dbReference type="Proteomes" id="UP000054018"/>
    </source>
</evidence>
<evidence type="ECO:0000313" key="1">
    <source>
        <dbReference type="EMBL" id="KIK29492.1"/>
    </source>
</evidence>
<keyword evidence="2" id="KW-1185">Reference proteome</keyword>
<dbReference type="AlphaFoldDB" id="A0A0D0A577"/>
<dbReference type="Proteomes" id="UP000054018">
    <property type="component" value="Unassembled WGS sequence"/>
</dbReference>
<dbReference type="HOGENOM" id="CLU_1826037_0_0_1"/>
<protein>
    <submittedName>
        <fullName evidence="1">Uncharacterized protein</fullName>
    </submittedName>
</protein>
<dbReference type="EMBL" id="KN833689">
    <property type="protein sequence ID" value="KIK29492.1"/>
    <property type="molecule type" value="Genomic_DNA"/>
</dbReference>
<reference evidence="2" key="2">
    <citation type="submission" date="2015-01" db="EMBL/GenBank/DDBJ databases">
        <title>Evolutionary Origins and Diversification of the Mycorrhizal Mutualists.</title>
        <authorList>
            <consortium name="DOE Joint Genome Institute"/>
            <consortium name="Mycorrhizal Genomics Consortium"/>
            <person name="Kohler A."/>
            <person name="Kuo A."/>
            <person name="Nagy L.G."/>
            <person name="Floudas D."/>
            <person name="Copeland A."/>
            <person name="Barry K.W."/>
            <person name="Cichocki N."/>
            <person name="Veneault-Fourrey C."/>
            <person name="LaButti K."/>
            <person name="Lindquist E.A."/>
            <person name="Lipzen A."/>
            <person name="Lundell T."/>
            <person name="Morin E."/>
            <person name="Murat C."/>
            <person name="Riley R."/>
            <person name="Ohm R."/>
            <person name="Sun H."/>
            <person name="Tunlid A."/>
            <person name="Henrissat B."/>
            <person name="Grigoriev I.V."/>
            <person name="Hibbett D.S."/>
            <person name="Martin F."/>
        </authorList>
    </citation>
    <scope>NUCLEOTIDE SEQUENCE [LARGE SCALE GENOMIC DNA]</scope>
    <source>
        <strain evidence="2">441</strain>
    </source>
</reference>
<organism evidence="1 2">
    <name type="scientific">Pisolithus microcarpus 441</name>
    <dbReference type="NCBI Taxonomy" id="765257"/>
    <lineage>
        <taxon>Eukaryota</taxon>
        <taxon>Fungi</taxon>
        <taxon>Dikarya</taxon>
        <taxon>Basidiomycota</taxon>
        <taxon>Agaricomycotina</taxon>
        <taxon>Agaricomycetes</taxon>
        <taxon>Agaricomycetidae</taxon>
        <taxon>Boletales</taxon>
        <taxon>Sclerodermatineae</taxon>
        <taxon>Pisolithaceae</taxon>
        <taxon>Pisolithus</taxon>
    </lineage>
</organism>
<sequence length="141" mass="15364">MTRVPLHQETIFQRFRCLITGLDGASLKGCPSWSPATGVGYSGLSASSHGDNGHWILSGPNTSAHRIQSAREVLSEVQEQMKSPMTSRTWARTSGIIAPGVQSGMTVHAKDINKRFGSCAVSSPEEFRKGTHEGVITRWKR</sequence>